<comment type="caution">
    <text evidence="2">The sequence shown here is derived from an EMBL/GenBank/DDBJ whole genome shotgun (WGS) entry which is preliminary data.</text>
</comment>
<proteinExistence type="predicted"/>
<feature type="transmembrane region" description="Helical" evidence="1">
    <location>
        <begin position="343"/>
        <end position="366"/>
    </location>
</feature>
<dbReference type="Proteomes" id="UP000292274">
    <property type="component" value="Unassembled WGS sequence"/>
</dbReference>
<dbReference type="RefSeq" id="WP_131306430.1">
    <property type="nucleotide sequence ID" value="NZ_SJJR01000016.1"/>
</dbReference>
<dbReference type="AlphaFoldDB" id="A0A4R0GD64"/>
<evidence type="ECO:0000313" key="2">
    <source>
        <dbReference type="EMBL" id="TCB94437.1"/>
    </source>
</evidence>
<evidence type="ECO:0008006" key="4">
    <source>
        <dbReference type="Google" id="ProtNLM"/>
    </source>
</evidence>
<gene>
    <name evidence="2" type="ORF">E0H26_21165</name>
</gene>
<feature type="transmembrane region" description="Helical" evidence="1">
    <location>
        <begin position="20"/>
        <end position="41"/>
    </location>
</feature>
<organism evidence="2 3">
    <name type="scientific">Micromonospora zingiberis</name>
    <dbReference type="NCBI Taxonomy" id="2053011"/>
    <lineage>
        <taxon>Bacteria</taxon>
        <taxon>Bacillati</taxon>
        <taxon>Actinomycetota</taxon>
        <taxon>Actinomycetes</taxon>
        <taxon>Micromonosporales</taxon>
        <taxon>Micromonosporaceae</taxon>
        <taxon>Micromonospora</taxon>
    </lineage>
</organism>
<feature type="transmembrane region" description="Helical" evidence="1">
    <location>
        <begin position="260"/>
        <end position="278"/>
    </location>
</feature>
<reference evidence="2 3" key="1">
    <citation type="submission" date="2019-02" db="EMBL/GenBank/DDBJ databases">
        <title>Jishengella sp. nov., isolated from a root of Zingiber montanum.</title>
        <authorList>
            <person name="Kuncharoen N."/>
            <person name="Kudo T."/>
            <person name="Masahiro Y."/>
            <person name="Ohkuma M."/>
            <person name="Tanasupawat S."/>
        </authorList>
    </citation>
    <scope>NUCLEOTIDE SEQUENCE [LARGE SCALE GENOMIC DNA]</scope>
    <source>
        <strain evidence="2 3">PLAI 1-1</strain>
    </source>
</reference>
<feature type="transmembrane region" description="Helical" evidence="1">
    <location>
        <begin position="308"/>
        <end position="331"/>
    </location>
</feature>
<evidence type="ECO:0000313" key="3">
    <source>
        <dbReference type="Proteomes" id="UP000292274"/>
    </source>
</evidence>
<sequence>MSPFLVALRFVTLGMWRGLLADILVSGLVGSLIAFVLAIVVDSRVDGAAFQYRASYSERERVSAPAAGGKAEDSQHLRYLEIVGMRVQAVRSGESRNPTLEEVDVSRTWTVTAMVIDGSMSQVPRFLGGNVPTSLSDDAVILDKVTAFHLGITNADRIALITVLSGVSAPPIAVRVTDLAEPYADPSFPTEVRGLIVLPASLLGADELAALVAADPSTVAVYQTMLSLKTDSTNQAARQTRAELAWRSLSGGDVVSETRLASLGVAFFGAAIWILYGARSDRRLRAQSSKLRGLLVALGTRPSTVSRAFMTAIVARMMCGALLAATIVHVAMPHLLGRYSQTLLIGVLMGYLVLASVPNLLLTLIVDQRRRLEVFRELYAGGE</sequence>
<protein>
    <recommendedName>
        <fullName evidence="4">FtsX-like permease family protein</fullName>
    </recommendedName>
</protein>
<keyword evidence="3" id="KW-1185">Reference proteome</keyword>
<evidence type="ECO:0000256" key="1">
    <source>
        <dbReference type="SAM" id="Phobius"/>
    </source>
</evidence>
<keyword evidence="1" id="KW-1133">Transmembrane helix</keyword>
<accession>A0A4R0GD64</accession>
<name>A0A4R0GD64_9ACTN</name>
<dbReference type="EMBL" id="SJJR01000016">
    <property type="protein sequence ID" value="TCB94437.1"/>
    <property type="molecule type" value="Genomic_DNA"/>
</dbReference>
<keyword evidence="1" id="KW-0812">Transmembrane</keyword>
<keyword evidence="1" id="KW-0472">Membrane</keyword>